<reference evidence="2 3" key="1">
    <citation type="submission" date="2024-09" db="EMBL/GenBank/DDBJ databases">
        <authorList>
            <person name="Sun Q."/>
            <person name="Mori K."/>
        </authorList>
    </citation>
    <scope>NUCLEOTIDE SEQUENCE [LARGE SCALE GENOMIC DNA]</scope>
    <source>
        <strain evidence="2 3">JCM 11201</strain>
    </source>
</reference>
<evidence type="ECO:0000259" key="1">
    <source>
        <dbReference type="Pfam" id="PF12706"/>
    </source>
</evidence>
<proteinExistence type="predicted"/>
<dbReference type="PANTHER" id="PTHR42663">
    <property type="entry name" value="HYDROLASE C777.06C-RELATED-RELATED"/>
    <property type="match status" value="1"/>
</dbReference>
<accession>A0ABV5WNG5</accession>
<evidence type="ECO:0000313" key="3">
    <source>
        <dbReference type="Proteomes" id="UP001589609"/>
    </source>
</evidence>
<feature type="domain" description="Metallo-beta-lactamase" evidence="1">
    <location>
        <begin position="48"/>
        <end position="229"/>
    </location>
</feature>
<dbReference type="Gene3D" id="3.60.15.10">
    <property type="entry name" value="Ribonuclease Z/Hydroxyacylglutathione hydrolase-like"/>
    <property type="match status" value="1"/>
</dbReference>
<sequence>MSTLVFYGTSDAQGVPRMLCSCSVCAQTESKNKRKRPSVYLQMQEQEILIDISPDFQEQFITYNNKRIPPLVLITHAHHDHVDGLGDFADLCFWNGQGTAQIVSPPDVMDALEQRFSYQFHRKGFSFISADTWNAGNANISFHRVNHGFNGYSYAILFKGENNKKWAYMPDSFQVSEEQWHPFYDLDLLILGTSYWEEKQDKARRSVYDVLEALELKEKLKAKQMILTHLSHQIDIPHYELLLPEGVSFAHDGLKIDLPV</sequence>
<dbReference type="EMBL" id="JBHMAF010000196">
    <property type="protein sequence ID" value="MFB9761738.1"/>
    <property type="molecule type" value="Genomic_DNA"/>
</dbReference>
<dbReference type="PANTHER" id="PTHR42663:SF6">
    <property type="entry name" value="HYDROLASE C777.06C-RELATED"/>
    <property type="match status" value="1"/>
</dbReference>
<evidence type="ECO:0000313" key="2">
    <source>
        <dbReference type="EMBL" id="MFB9761738.1"/>
    </source>
</evidence>
<dbReference type="Pfam" id="PF12706">
    <property type="entry name" value="Lactamase_B_2"/>
    <property type="match status" value="1"/>
</dbReference>
<dbReference type="Proteomes" id="UP001589609">
    <property type="component" value="Unassembled WGS sequence"/>
</dbReference>
<gene>
    <name evidence="2" type="ORF">ACFFMS_26250</name>
</gene>
<dbReference type="CDD" id="cd16279">
    <property type="entry name" value="metallo-hydrolase-like_MBL-fold"/>
    <property type="match status" value="1"/>
</dbReference>
<protein>
    <submittedName>
        <fullName evidence="2">MBL fold metallo-hydrolase</fullName>
    </submittedName>
</protein>
<name>A0ABV5WNG5_9BACI</name>
<dbReference type="RefSeq" id="WP_379951869.1">
    <property type="nucleotide sequence ID" value="NZ_JBHMAF010000196.1"/>
</dbReference>
<organism evidence="2 3">
    <name type="scientific">Ectobacillus funiculus</name>
    <dbReference type="NCBI Taxonomy" id="137993"/>
    <lineage>
        <taxon>Bacteria</taxon>
        <taxon>Bacillati</taxon>
        <taxon>Bacillota</taxon>
        <taxon>Bacilli</taxon>
        <taxon>Bacillales</taxon>
        <taxon>Bacillaceae</taxon>
        <taxon>Ectobacillus</taxon>
    </lineage>
</organism>
<dbReference type="SUPFAM" id="SSF56281">
    <property type="entry name" value="Metallo-hydrolase/oxidoreductase"/>
    <property type="match status" value="1"/>
</dbReference>
<comment type="caution">
    <text evidence="2">The sequence shown here is derived from an EMBL/GenBank/DDBJ whole genome shotgun (WGS) entry which is preliminary data.</text>
</comment>
<dbReference type="InterPro" id="IPR036866">
    <property type="entry name" value="RibonucZ/Hydroxyglut_hydro"/>
</dbReference>
<dbReference type="InterPro" id="IPR001279">
    <property type="entry name" value="Metallo-B-lactamas"/>
</dbReference>
<keyword evidence="3" id="KW-1185">Reference proteome</keyword>